<protein>
    <submittedName>
        <fullName evidence="1">Uncharacterized protein</fullName>
    </submittedName>
</protein>
<evidence type="ECO:0000313" key="2">
    <source>
        <dbReference type="Proteomes" id="UP000254161"/>
    </source>
</evidence>
<accession>A0A381F4W3</accession>
<proteinExistence type="predicted"/>
<dbReference type="Proteomes" id="UP000254161">
    <property type="component" value="Unassembled WGS sequence"/>
</dbReference>
<reference evidence="1 2" key="1">
    <citation type="submission" date="2018-06" db="EMBL/GenBank/DDBJ databases">
        <authorList>
            <consortium name="Pathogen Informatics"/>
            <person name="Doyle S."/>
        </authorList>
    </citation>
    <scope>NUCLEOTIDE SEQUENCE [LARGE SCALE GENOMIC DNA]</scope>
    <source>
        <strain evidence="1 2">NCTC12264</strain>
    </source>
</reference>
<organism evidence="1 2">
    <name type="scientific">Campylobacter upsaliensis</name>
    <dbReference type="NCBI Taxonomy" id="28080"/>
    <lineage>
        <taxon>Bacteria</taxon>
        <taxon>Pseudomonadati</taxon>
        <taxon>Campylobacterota</taxon>
        <taxon>Epsilonproteobacteria</taxon>
        <taxon>Campylobacterales</taxon>
        <taxon>Campylobacteraceae</taxon>
        <taxon>Campylobacter</taxon>
    </lineage>
</organism>
<gene>
    <name evidence="1" type="ORF">NCTC12264_02000</name>
</gene>
<evidence type="ECO:0000313" key="1">
    <source>
        <dbReference type="EMBL" id="SUX41182.1"/>
    </source>
</evidence>
<dbReference type="EMBL" id="UFUZ01000003">
    <property type="protein sequence ID" value="SUX41182.1"/>
    <property type="molecule type" value="Genomic_DNA"/>
</dbReference>
<dbReference type="RefSeq" id="WP_004276298.1">
    <property type="nucleotide sequence ID" value="NZ_JANKIR010000052.1"/>
</dbReference>
<name>A0A381F4W3_CAMUP</name>
<dbReference type="AlphaFoldDB" id="A0A381F4W3"/>
<sequence>MAELNLSNFLDLDIEEYKARIGKDKTKKIITSQLQVKQETLIEMFKEFMLLKMEIRALEKELEVLEEPK</sequence>